<reference evidence="1 2" key="1">
    <citation type="submission" date="2019-03" db="EMBL/GenBank/DDBJ databases">
        <authorList>
            <consortium name="Pathogen Informatics"/>
        </authorList>
    </citation>
    <scope>NUCLEOTIDE SEQUENCE [LARGE SCALE GENOMIC DNA]</scope>
    <source>
        <strain evidence="1 2">NCTC12993</strain>
    </source>
</reference>
<name>A0A485B5C5_KLUCR</name>
<organism evidence="1 2">
    <name type="scientific">Kluyvera cryocrescens</name>
    <name type="common">Kluyvera citrophila</name>
    <dbReference type="NCBI Taxonomy" id="580"/>
    <lineage>
        <taxon>Bacteria</taxon>
        <taxon>Pseudomonadati</taxon>
        <taxon>Pseudomonadota</taxon>
        <taxon>Gammaproteobacteria</taxon>
        <taxon>Enterobacterales</taxon>
        <taxon>Enterobacteriaceae</taxon>
        <taxon>Kluyvera</taxon>
    </lineage>
</organism>
<gene>
    <name evidence="1" type="ORF">NCTC12993_02928</name>
</gene>
<sequence length="43" mass="4643">MPLMIIHAPSATATGSESAAALIEVIKQHPRGKFISVLTNWVR</sequence>
<dbReference type="EMBL" id="CAADJD010000018">
    <property type="protein sequence ID" value="VFS63859.1"/>
    <property type="molecule type" value="Genomic_DNA"/>
</dbReference>
<evidence type="ECO:0000313" key="2">
    <source>
        <dbReference type="Proteomes" id="UP000401081"/>
    </source>
</evidence>
<dbReference type="AlphaFoldDB" id="A0A485B5C5"/>
<dbReference type="Proteomes" id="UP000401081">
    <property type="component" value="Unassembled WGS sequence"/>
</dbReference>
<evidence type="ECO:0000313" key="1">
    <source>
        <dbReference type="EMBL" id="VFS63859.1"/>
    </source>
</evidence>
<accession>A0A485B5C5</accession>
<keyword evidence="2" id="KW-1185">Reference proteome</keyword>
<protein>
    <submittedName>
        <fullName evidence="1">Uncharacterized conserved protein</fullName>
    </submittedName>
</protein>
<proteinExistence type="predicted"/>